<evidence type="ECO:0000313" key="2">
    <source>
        <dbReference type="EMBL" id="KAA0257140.1"/>
    </source>
</evidence>
<evidence type="ECO:0000313" key="3">
    <source>
        <dbReference type="Proteomes" id="UP000322876"/>
    </source>
</evidence>
<accession>A0A5A8EZP3</accession>
<keyword evidence="1" id="KW-0812">Transmembrane</keyword>
<comment type="caution">
    <text evidence="2">The sequence shown here is derived from an EMBL/GenBank/DDBJ whole genome shotgun (WGS) entry which is preliminary data.</text>
</comment>
<protein>
    <submittedName>
        <fullName evidence="2">CcoQ/FixQ family Cbb3-type cytochrome c oxidase assembly chaperone</fullName>
    </submittedName>
</protein>
<proteinExistence type="predicted"/>
<feature type="transmembrane region" description="Helical" evidence="1">
    <location>
        <begin position="6"/>
        <end position="27"/>
    </location>
</feature>
<dbReference type="EMBL" id="VFJB01000009">
    <property type="protein sequence ID" value="KAA0257140.1"/>
    <property type="molecule type" value="Genomic_DNA"/>
</dbReference>
<keyword evidence="1" id="KW-0472">Membrane</keyword>
<evidence type="ECO:0000256" key="1">
    <source>
        <dbReference type="SAM" id="Phobius"/>
    </source>
</evidence>
<organism evidence="2 3">
    <name type="scientific">Deferribacter autotrophicus</name>
    <dbReference type="NCBI Taxonomy" id="500465"/>
    <lineage>
        <taxon>Bacteria</taxon>
        <taxon>Pseudomonadati</taxon>
        <taxon>Deferribacterota</taxon>
        <taxon>Deferribacteres</taxon>
        <taxon>Deferribacterales</taxon>
        <taxon>Deferribacteraceae</taxon>
        <taxon>Deferribacter</taxon>
    </lineage>
</organism>
<dbReference type="AlphaFoldDB" id="A0A5A8EZP3"/>
<dbReference type="Proteomes" id="UP000322876">
    <property type="component" value="Unassembled WGS sequence"/>
</dbReference>
<gene>
    <name evidence="2" type="ORF">FHQ18_11260</name>
</gene>
<name>A0A5A8EZP3_9BACT</name>
<sequence length="48" mass="5727">MAGDLIAYLIFGITLVVLFVFIIFFYYSKKRHHKVESPKYKILEDDDE</sequence>
<dbReference type="RefSeq" id="WP_149267282.1">
    <property type="nucleotide sequence ID" value="NZ_VFJB01000009.1"/>
</dbReference>
<keyword evidence="1" id="KW-1133">Transmembrane helix</keyword>
<reference evidence="2 3" key="1">
    <citation type="submission" date="2019-06" db="EMBL/GenBank/DDBJ databases">
        <title>Genomic insights into carbon and energy metabolism of Deferribacter autotrophicus revealed new metabolic traits in the phylum Deferribacteres.</title>
        <authorList>
            <person name="Slobodkin A.I."/>
            <person name="Slobodkina G.B."/>
            <person name="Allioux M."/>
            <person name="Alain K."/>
            <person name="Jebbar M."/>
            <person name="Shadrin V."/>
            <person name="Kublanov I.V."/>
            <person name="Toshchakov S.V."/>
            <person name="Bonch-Osmolovskaya E.A."/>
        </authorList>
    </citation>
    <scope>NUCLEOTIDE SEQUENCE [LARGE SCALE GENOMIC DNA]</scope>
    <source>
        <strain evidence="2 3">SL50</strain>
    </source>
</reference>
<keyword evidence="3" id="KW-1185">Reference proteome</keyword>